<name>A0AAJ4X8G6_9SPHI</name>
<dbReference type="Proteomes" id="UP000215355">
    <property type="component" value="Chromosome 1"/>
</dbReference>
<protein>
    <submittedName>
        <fullName evidence="1">Uncharacterized protein</fullName>
    </submittedName>
</protein>
<proteinExistence type="predicted"/>
<dbReference type="RefSeq" id="WP_093101658.1">
    <property type="nucleotide sequence ID" value="NZ_FNGK01000018.1"/>
</dbReference>
<reference evidence="1 2" key="1">
    <citation type="submission" date="2017-06" db="EMBL/GenBank/DDBJ databases">
        <authorList>
            <consortium name="Pathogen Informatics"/>
        </authorList>
    </citation>
    <scope>NUCLEOTIDE SEQUENCE [LARGE SCALE GENOMIC DNA]</scope>
    <source>
        <strain evidence="1 2">NCTC12149</strain>
    </source>
</reference>
<accession>A0AAJ4X8G6</accession>
<dbReference type="KEGG" id="smiz:4412673_00417"/>
<dbReference type="AlphaFoldDB" id="A0AAJ4X8G6"/>
<gene>
    <name evidence="1" type="ORF">SAMEA4412673_00417</name>
</gene>
<organism evidence="1 2">
    <name type="scientific">Sphingobacterium mizutaii</name>
    <dbReference type="NCBI Taxonomy" id="1010"/>
    <lineage>
        <taxon>Bacteria</taxon>
        <taxon>Pseudomonadati</taxon>
        <taxon>Bacteroidota</taxon>
        <taxon>Sphingobacteriia</taxon>
        <taxon>Sphingobacteriales</taxon>
        <taxon>Sphingobacteriaceae</taxon>
        <taxon>Sphingobacterium</taxon>
    </lineage>
</organism>
<dbReference type="EMBL" id="LT906468">
    <property type="protein sequence ID" value="SNV41018.1"/>
    <property type="molecule type" value="Genomic_DNA"/>
</dbReference>
<evidence type="ECO:0000313" key="2">
    <source>
        <dbReference type="Proteomes" id="UP000215355"/>
    </source>
</evidence>
<evidence type="ECO:0000313" key="1">
    <source>
        <dbReference type="EMBL" id="SNV41018.1"/>
    </source>
</evidence>
<sequence length="168" mass="18788">MEKTKYPKFLFLVIGFMALIQVRCGESIPADCLEEEVAFTAISIDPTCNFRIVDDKLEDRFLHIESKTELEKAIAFVDSDANGPCKEVSKKLSEIDFKTQSLLIGKKLVQGIPATLISQQVNRDCANHGIVYSAKIKNGNYTAMGTYLFAVIVPKNHGNVRFEIEVIK</sequence>